<dbReference type="InterPro" id="IPR016167">
    <property type="entry name" value="FAD-bd_PCMH_sub1"/>
</dbReference>
<reference evidence="7" key="1">
    <citation type="submission" date="2022-06" db="EMBL/GenBank/DDBJ databases">
        <title>Novel species in genus nocardia.</title>
        <authorList>
            <person name="Li F."/>
        </authorList>
    </citation>
    <scope>NUCLEOTIDE SEQUENCE</scope>
    <source>
        <strain evidence="7">CDC141</strain>
    </source>
</reference>
<sequence length="483" mass="50724">MRIDSVVSGENTPARGGTRMSRRIFIAGLGAVAAGRLAPARADAVDPGAWDALRRQLRGTVVLPEDGEFGSAKAVFEPRFDTLVPLAVVRAADENDVRTAMLFARDHGLPIAARAGGHSYVGASATSGALVIDVRRLAEVRVHDERVTIGAGASNFAVQQALDRVRRTLPLGTCPTVGVAGLALGGGLGVENRRYGLSCDRLVSAKLILPEGIAVETSPDRLPDLFWALRGAGGSVGIVTSLTFATIPAEPKDVVRLAFPVDTATSVLNGWASWLPTADRAVWANLQISATAAGVGCSALLTCPAGRGGEAAQALAAAAGVTPTRTDRRILTHLEAVRNLGGGETTARSDKAAGSDVLTTASPAAAETIVDLVAARSRSGARGYVLIDPLDGAVRETAAGATAFPWRDHAATLQWIVDQPDATARSWILDAHRALDRHSVGAYVNYLEPGDDPRRYYGPNLDRLRMLRRIIDPGGRLRPGIEF</sequence>
<comment type="caution">
    <text evidence="7">The sequence shown here is derived from an EMBL/GenBank/DDBJ whole genome shotgun (WGS) entry which is preliminary data.</text>
</comment>
<comment type="cofactor">
    <cofactor evidence="1">
        <name>FAD</name>
        <dbReference type="ChEBI" id="CHEBI:57692"/>
    </cofactor>
</comment>
<organism evidence="7 8">
    <name type="scientific">Nocardia pulmonis</name>
    <dbReference type="NCBI Taxonomy" id="2951408"/>
    <lineage>
        <taxon>Bacteria</taxon>
        <taxon>Bacillati</taxon>
        <taxon>Actinomycetota</taxon>
        <taxon>Actinomycetes</taxon>
        <taxon>Mycobacteriales</taxon>
        <taxon>Nocardiaceae</taxon>
        <taxon>Nocardia</taxon>
    </lineage>
</organism>
<dbReference type="GO" id="GO:0071949">
    <property type="term" value="F:FAD binding"/>
    <property type="evidence" value="ECO:0007669"/>
    <property type="project" value="InterPro"/>
</dbReference>
<evidence type="ECO:0000313" key="8">
    <source>
        <dbReference type="Proteomes" id="UP001139157"/>
    </source>
</evidence>
<evidence type="ECO:0000256" key="1">
    <source>
        <dbReference type="ARBA" id="ARBA00001974"/>
    </source>
</evidence>
<keyword evidence="5" id="KW-0560">Oxidoreductase</keyword>
<evidence type="ECO:0000259" key="6">
    <source>
        <dbReference type="PROSITE" id="PS51387"/>
    </source>
</evidence>
<dbReference type="InterPro" id="IPR050416">
    <property type="entry name" value="FAD-linked_Oxidoreductase"/>
</dbReference>
<gene>
    <name evidence="7" type="ORF">NDR86_02175</name>
</gene>
<dbReference type="InterPro" id="IPR036318">
    <property type="entry name" value="FAD-bd_PCMH-like_sf"/>
</dbReference>
<dbReference type="InterPro" id="IPR006094">
    <property type="entry name" value="Oxid_FAD_bind_N"/>
</dbReference>
<dbReference type="GO" id="GO:0016491">
    <property type="term" value="F:oxidoreductase activity"/>
    <property type="evidence" value="ECO:0007669"/>
    <property type="project" value="UniProtKB-KW"/>
</dbReference>
<evidence type="ECO:0000256" key="5">
    <source>
        <dbReference type="ARBA" id="ARBA00023002"/>
    </source>
</evidence>
<dbReference type="PANTHER" id="PTHR42973">
    <property type="entry name" value="BINDING OXIDOREDUCTASE, PUTATIVE (AFU_ORTHOLOGUE AFUA_1G17690)-RELATED"/>
    <property type="match status" value="1"/>
</dbReference>
<dbReference type="Gene3D" id="3.30.43.10">
    <property type="entry name" value="Uridine Diphospho-n-acetylenolpyruvylglucosamine Reductase, domain 2"/>
    <property type="match status" value="1"/>
</dbReference>
<dbReference type="AlphaFoldDB" id="A0A9X2E1S6"/>
<dbReference type="PROSITE" id="PS51387">
    <property type="entry name" value="FAD_PCMH"/>
    <property type="match status" value="1"/>
</dbReference>
<accession>A0A9X2E1S6</accession>
<evidence type="ECO:0000313" key="7">
    <source>
        <dbReference type="EMBL" id="MCM6772279.1"/>
    </source>
</evidence>
<keyword evidence="4" id="KW-0274">FAD</keyword>
<dbReference type="Pfam" id="PF01565">
    <property type="entry name" value="FAD_binding_4"/>
    <property type="match status" value="1"/>
</dbReference>
<evidence type="ECO:0000256" key="4">
    <source>
        <dbReference type="ARBA" id="ARBA00022827"/>
    </source>
</evidence>
<dbReference type="InterPro" id="IPR016166">
    <property type="entry name" value="FAD-bd_PCMH"/>
</dbReference>
<evidence type="ECO:0000256" key="3">
    <source>
        <dbReference type="ARBA" id="ARBA00022630"/>
    </source>
</evidence>
<dbReference type="InterPro" id="IPR006093">
    <property type="entry name" value="Oxy_OxRdtase_FAD_BS"/>
</dbReference>
<keyword evidence="8" id="KW-1185">Reference proteome</keyword>
<dbReference type="EMBL" id="JAMRXG010000001">
    <property type="protein sequence ID" value="MCM6772279.1"/>
    <property type="molecule type" value="Genomic_DNA"/>
</dbReference>
<dbReference type="SUPFAM" id="SSF56176">
    <property type="entry name" value="FAD-binding/transporter-associated domain-like"/>
    <property type="match status" value="1"/>
</dbReference>
<dbReference type="InterPro" id="IPR016169">
    <property type="entry name" value="FAD-bd_PCMH_sub2"/>
</dbReference>
<feature type="domain" description="FAD-binding PCMH-type" evidence="6">
    <location>
        <begin position="81"/>
        <end position="249"/>
    </location>
</feature>
<dbReference type="Proteomes" id="UP001139157">
    <property type="component" value="Unassembled WGS sequence"/>
</dbReference>
<dbReference type="InterPro" id="IPR006311">
    <property type="entry name" value="TAT_signal"/>
</dbReference>
<dbReference type="RefSeq" id="WP_251909143.1">
    <property type="nucleotide sequence ID" value="NZ_JAMRXG010000001.1"/>
</dbReference>
<proteinExistence type="inferred from homology"/>
<name>A0A9X2E1S6_9NOCA</name>
<dbReference type="Gene3D" id="3.30.465.10">
    <property type="match status" value="1"/>
</dbReference>
<comment type="similarity">
    <text evidence="2">Belongs to the oxygen-dependent FAD-linked oxidoreductase family.</text>
</comment>
<dbReference type="PROSITE" id="PS51318">
    <property type="entry name" value="TAT"/>
    <property type="match status" value="1"/>
</dbReference>
<protein>
    <submittedName>
        <fullName evidence="7">FAD-binding oxidoreductase</fullName>
    </submittedName>
</protein>
<dbReference type="PANTHER" id="PTHR42973:SF39">
    <property type="entry name" value="FAD-BINDING PCMH-TYPE DOMAIN-CONTAINING PROTEIN"/>
    <property type="match status" value="1"/>
</dbReference>
<keyword evidence="3" id="KW-0285">Flavoprotein</keyword>
<evidence type="ECO:0000256" key="2">
    <source>
        <dbReference type="ARBA" id="ARBA00005466"/>
    </source>
</evidence>
<dbReference type="PROSITE" id="PS00862">
    <property type="entry name" value="OX2_COVAL_FAD"/>
    <property type="match status" value="1"/>
</dbReference>
<dbReference type="Gene3D" id="3.40.462.20">
    <property type="match status" value="1"/>
</dbReference>